<evidence type="ECO:0000259" key="1">
    <source>
        <dbReference type="PROSITE" id="PS50296"/>
    </source>
</evidence>
<dbReference type="Pfam" id="PF01253">
    <property type="entry name" value="SUI1"/>
    <property type="match status" value="1"/>
</dbReference>
<accession>A0A6C0K498</accession>
<name>A0A6C0K498_9ZZZZ</name>
<dbReference type="GO" id="GO:0003729">
    <property type="term" value="F:mRNA binding"/>
    <property type="evidence" value="ECO:0007669"/>
    <property type="project" value="TreeGrafter"/>
</dbReference>
<reference evidence="2" key="1">
    <citation type="journal article" date="2020" name="Nature">
        <title>Giant virus diversity and host interactions through global metagenomics.</title>
        <authorList>
            <person name="Schulz F."/>
            <person name="Roux S."/>
            <person name="Paez-Espino D."/>
            <person name="Jungbluth S."/>
            <person name="Walsh D.A."/>
            <person name="Denef V.J."/>
            <person name="McMahon K.D."/>
            <person name="Konstantinidis K.T."/>
            <person name="Eloe-Fadrosh E.A."/>
            <person name="Kyrpides N.C."/>
            <person name="Woyke T."/>
        </authorList>
    </citation>
    <scope>NUCLEOTIDE SEQUENCE</scope>
    <source>
        <strain evidence="2">GVMAG-S-1101171-110</strain>
    </source>
</reference>
<dbReference type="GO" id="GO:0003743">
    <property type="term" value="F:translation initiation factor activity"/>
    <property type="evidence" value="ECO:0007669"/>
    <property type="project" value="InterPro"/>
</dbReference>
<feature type="domain" description="SUI1" evidence="1">
    <location>
        <begin position="43"/>
        <end position="107"/>
    </location>
</feature>
<proteinExistence type="predicted"/>
<evidence type="ECO:0000313" key="2">
    <source>
        <dbReference type="EMBL" id="QHU12549.1"/>
    </source>
</evidence>
<protein>
    <recommendedName>
        <fullName evidence="1">SUI1 domain-containing protein</fullName>
    </recommendedName>
</protein>
<dbReference type="InterPro" id="IPR036877">
    <property type="entry name" value="SUI1_dom_sf"/>
</dbReference>
<dbReference type="PANTHER" id="PTHR12789">
    <property type="entry name" value="DENSITY-REGULATED PROTEIN HOMOLOG"/>
    <property type="match status" value="1"/>
</dbReference>
<organism evidence="2">
    <name type="scientific">viral metagenome</name>
    <dbReference type="NCBI Taxonomy" id="1070528"/>
    <lineage>
        <taxon>unclassified sequences</taxon>
        <taxon>metagenomes</taxon>
        <taxon>organismal metagenomes</taxon>
    </lineage>
</organism>
<dbReference type="EMBL" id="MN740802">
    <property type="protein sequence ID" value="QHU12549.1"/>
    <property type="molecule type" value="Genomic_DNA"/>
</dbReference>
<dbReference type="GO" id="GO:0001731">
    <property type="term" value="P:formation of translation preinitiation complex"/>
    <property type="evidence" value="ECO:0007669"/>
    <property type="project" value="TreeGrafter"/>
</dbReference>
<dbReference type="GO" id="GO:0002188">
    <property type="term" value="P:translation reinitiation"/>
    <property type="evidence" value="ECO:0007669"/>
    <property type="project" value="TreeGrafter"/>
</dbReference>
<dbReference type="PROSITE" id="PS50296">
    <property type="entry name" value="SUI1"/>
    <property type="match status" value="1"/>
</dbReference>
<sequence length="124" mass="14026">MVDNELIYSNMTSSGLSGLSDIYGIGNDIEREVQKQKVHIRFQKTGPRSITIVEGLEDDLDIKRIARAFKKSFNCASSIHIDKAGNEVIKLQGNHLHDVRDWLIQQEIITQKEASDRIVIHGLL</sequence>
<dbReference type="PANTHER" id="PTHR12789:SF0">
    <property type="entry name" value="DENSITY-REGULATED PROTEIN"/>
    <property type="match status" value="1"/>
</dbReference>
<dbReference type="AlphaFoldDB" id="A0A6C0K498"/>
<dbReference type="SUPFAM" id="SSF55159">
    <property type="entry name" value="eIF1-like"/>
    <property type="match status" value="1"/>
</dbReference>
<dbReference type="InterPro" id="IPR050318">
    <property type="entry name" value="DENR/SUI1_TIF"/>
</dbReference>
<dbReference type="Gene3D" id="3.30.780.10">
    <property type="entry name" value="SUI1-like domain"/>
    <property type="match status" value="1"/>
</dbReference>
<dbReference type="InterPro" id="IPR001950">
    <property type="entry name" value="SUI1"/>
</dbReference>